<gene>
    <name evidence="21" type="ORF">D9C73_008784</name>
</gene>
<evidence type="ECO:0000256" key="13">
    <source>
        <dbReference type="PROSITE-ProRule" id="PRU00446"/>
    </source>
</evidence>
<evidence type="ECO:0000259" key="18">
    <source>
        <dbReference type="PROSITE" id="PS50228"/>
    </source>
</evidence>
<protein>
    <submittedName>
        <fullName evidence="21">Adhesion G protein-coupled receptor L2</fullName>
    </submittedName>
</protein>
<dbReference type="PROSITE" id="PS00650">
    <property type="entry name" value="G_PROTEIN_RECEP_F2_2"/>
    <property type="match status" value="1"/>
</dbReference>
<evidence type="ECO:0000259" key="19">
    <source>
        <dbReference type="PROSITE" id="PS50261"/>
    </source>
</evidence>
<dbReference type="STRING" id="240159.A0A4U5UKB4"/>
<dbReference type="Gene3D" id="1.25.40.610">
    <property type="match status" value="1"/>
</dbReference>
<dbReference type="PROSITE" id="PS50228">
    <property type="entry name" value="SUEL_LECTIN"/>
    <property type="match status" value="1"/>
</dbReference>
<dbReference type="Gene3D" id="4.10.1240.10">
    <property type="entry name" value="GPCR, family 2, extracellular hormone receptor domain"/>
    <property type="match status" value="1"/>
</dbReference>
<feature type="transmembrane region" description="Helical" evidence="15">
    <location>
        <begin position="960"/>
        <end position="983"/>
    </location>
</feature>
<feature type="domain" description="G-protein coupled receptors family 2 profile 2" evidence="19">
    <location>
        <begin position="772"/>
        <end position="1013"/>
    </location>
</feature>
<evidence type="ECO:0000256" key="4">
    <source>
        <dbReference type="ARBA" id="ARBA00022553"/>
    </source>
</evidence>
<evidence type="ECO:0000256" key="15">
    <source>
        <dbReference type="SAM" id="Phobius"/>
    </source>
</evidence>
<feature type="compositionally biased region" description="Low complexity" evidence="14">
    <location>
        <begin position="1162"/>
        <end position="1172"/>
    </location>
</feature>
<dbReference type="PANTHER" id="PTHR23192">
    <property type="entry name" value="OLFACTOMEDIN-RELATED"/>
    <property type="match status" value="1"/>
</dbReference>
<dbReference type="InterPro" id="IPR046338">
    <property type="entry name" value="GAIN_dom_sf"/>
</dbReference>
<feature type="chain" id="PRO_5020323823" evidence="16">
    <location>
        <begin position="24"/>
        <end position="1373"/>
    </location>
</feature>
<evidence type="ECO:0000256" key="12">
    <source>
        <dbReference type="ARBA" id="ARBA00023224"/>
    </source>
</evidence>
<dbReference type="GO" id="GO:0004930">
    <property type="term" value="F:G protein-coupled receptor activity"/>
    <property type="evidence" value="ECO:0007669"/>
    <property type="project" value="UniProtKB-KW"/>
</dbReference>
<dbReference type="InterPro" id="IPR003334">
    <property type="entry name" value="GPCR_2_latrophilin_rcpt_C"/>
</dbReference>
<evidence type="ECO:0000256" key="11">
    <source>
        <dbReference type="ARBA" id="ARBA00023180"/>
    </source>
</evidence>
<keyword evidence="12" id="KW-0807">Transducer</keyword>
<dbReference type="PROSITE" id="PS50261">
    <property type="entry name" value="G_PROTEIN_RECEP_F2_4"/>
    <property type="match status" value="1"/>
</dbReference>
<proteinExistence type="predicted"/>
<feature type="region of interest" description="Disordered" evidence="14">
    <location>
        <begin position="1267"/>
        <end position="1314"/>
    </location>
</feature>
<dbReference type="Gene3D" id="2.60.220.50">
    <property type="match status" value="1"/>
</dbReference>
<evidence type="ECO:0000313" key="22">
    <source>
        <dbReference type="Proteomes" id="UP000298787"/>
    </source>
</evidence>
<keyword evidence="3" id="KW-0964">Secreted</keyword>
<dbReference type="SUPFAM" id="SSF111418">
    <property type="entry name" value="Hormone receptor domain"/>
    <property type="match status" value="1"/>
</dbReference>
<comment type="subcellular location">
    <subcellularLocation>
        <location evidence="1">Membrane</location>
        <topology evidence="1">Multi-pass membrane protein</topology>
    </subcellularLocation>
    <subcellularLocation>
        <location evidence="2">Secreted</location>
    </subcellularLocation>
</comment>
<keyword evidence="7 15" id="KW-1133">Transmembrane helix</keyword>
<evidence type="ECO:0000256" key="16">
    <source>
        <dbReference type="SAM" id="SignalP"/>
    </source>
</evidence>
<dbReference type="InterPro" id="IPR032471">
    <property type="entry name" value="AGRL2-4_GAIN_subdom_A"/>
</dbReference>
<evidence type="ECO:0000256" key="9">
    <source>
        <dbReference type="ARBA" id="ARBA00023136"/>
    </source>
</evidence>
<feature type="signal peptide" evidence="16">
    <location>
        <begin position="1"/>
        <end position="23"/>
    </location>
</feature>
<evidence type="ECO:0000256" key="1">
    <source>
        <dbReference type="ARBA" id="ARBA00004141"/>
    </source>
</evidence>
<keyword evidence="5 15" id="KW-0812">Transmembrane</keyword>
<keyword evidence="9 15" id="KW-0472">Membrane</keyword>
<feature type="disulfide bond" evidence="13">
    <location>
        <begin position="137"/>
        <end position="319"/>
    </location>
</feature>
<feature type="domain" description="SUEL-type lectin" evidence="18">
    <location>
        <begin position="42"/>
        <end position="131"/>
    </location>
</feature>
<dbReference type="InterPro" id="IPR036445">
    <property type="entry name" value="GPCR_2_extracell_dom_sf"/>
</dbReference>
<dbReference type="Pfam" id="PF02793">
    <property type="entry name" value="HRM"/>
    <property type="match status" value="1"/>
</dbReference>
<dbReference type="PRINTS" id="PR00249">
    <property type="entry name" value="GPCRSECRETIN"/>
</dbReference>
<keyword evidence="6" id="KW-0677">Repeat</keyword>
<accession>A0A4U5UKB4</accession>
<feature type="compositionally biased region" description="Polar residues" evidence="14">
    <location>
        <begin position="1267"/>
        <end position="1292"/>
    </location>
</feature>
<dbReference type="PROSITE" id="PS50227">
    <property type="entry name" value="G_PROTEIN_RECEP_F2_3"/>
    <property type="match status" value="1"/>
</dbReference>
<dbReference type="FunFam" id="1.20.1070.10:FF:000011">
    <property type="entry name" value="Adhesion G protein-coupled receptor L2"/>
    <property type="match status" value="1"/>
</dbReference>
<keyword evidence="8" id="KW-0297">G-protein coupled receptor</keyword>
<dbReference type="SMART" id="SM00008">
    <property type="entry name" value="HormR"/>
    <property type="match status" value="1"/>
</dbReference>
<reference evidence="21 22" key="1">
    <citation type="submission" date="2019-01" db="EMBL/GenBank/DDBJ databases">
        <title>Genome Assembly of Collichthys lucidus.</title>
        <authorList>
            <person name="Cai M."/>
            <person name="Xiao S."/>
        </authorList>
    </citation>
    <scope>NUCLEOTIDE SEQUENCE [LARGE SCALE GENOMIC DNA]</scope>
    <source>
        <strain evidence="21">JT15FE1705JMU</strain>
        <tissue evidence="21">Muscle</tissue>
    </source>
</reference>
<dbReference type="PROSITE" id="PS51132">
    <property type="entry name" value="OLF"/>
    <property type="match status" value="1"/>
</dbReference>
<dbReference type="InterPro" id="IPR043159">
    <property type="entry name" value="Lectin_gal-bd_sf"/>
</dbReference>
<feature type="transmembrane region" description="Helical" evidence="15">
    <location>
        <begin position="989"/>
        <end position="1012"/>
    </location>
</feature>
<feature type="domain" description="Olfactomedin-like" evidence="20">
    <location>
        <begin position="136"/>
        <end position="395"/>
    </location>
</feature>
<dbReference type="Proteomes" id="UP000298787">
    <property type="component" value="Chromosome 8"/>
</dbReference>
<feature type="region of interest" description="Disordered" evidence="14">
    <location>
        <begin position="1159"/>
        <end position="1207"/>
    </location>
</feature>
<feature type="transmembrane region" description="Helical" evidence="15">
    <location>
        <begin position="811"/>
        <end position="829"/>
    </location>
</feature>
<feature type="transmembrane region" description="Helical" evidence="15">
    <location>
        <begin position="841"/>
        <end position="865"/>
    </location>
</feature>
<feature type="transmembrane region" description="Helical" evidence="15">
    <location>
        <begin position="877"/>
        <end position="896"/>
    </location>
</feature>
<feature type="transmembrane region" description="Helical" evidence="15">
    <location>
        <begin position="916"/>
        <end position="939"/>
    </location>
</feature>
<evidence type="ECO:0000256" key="10">
    <source>
        <dbReference type="ARBA" id="ARBA00023170"/>
    </source>
</evidence>
<dbReference type="FunFam" id="4.10.1240.10:FF:000001">
    <property type="entry name" value="Adhesion G protein-coupled receptor L2"/>
    <property type="match status" value="1"/>
</dbReference>
<organism evidence="21 22">
    <name type="scientific">Collichthys lucidus</name>
    <name type="common">Big head croaker</name>
    <name type="synonym">Sciaena lucida</name>
    <dbReference type="NCBI Taxonomy" id="240159"/>
    <lineage>
        <taxon>Eukaryota</taxon>
        <taxon>Metazoa</taxon>
        <taxon>Chordata</taxon>
        <taxon>Craniata</taxon>
        <taxon>Vertebrata</taxon>
        <taxon>Euteleostomi</taxon>
        <taxon>Actinopterygii</taxon>
        <taxon>Neopterygii</taxon>
        <taxon>Teleostei</taxon>
        <taxon>Neoteleostei</taxon>
        <taxon>Acanthomorphata</taxon>
        <taxon>Eupercaria</taxon>
        <taxon>Sciaenidae</taxon>
        <taxon>Collichthys</taxon>
    </lineage>
</organism>
<evidence type="ECO:0000256" key="3">
    <source>
        <dbReference type="ARBA" id="ARBA00022525"/>
    </source>
</evidence>
<dbReference type="GO" id="GO:0016020">
    <property type="term" value="C:membrane"/>
    <property type="evidence" value="ECO:0007669"/>
    <property type="project" value="UniProtKB-SubCell"/>
</dbReference>
<dbReference type="GO" id="GO:0005615">
    <property type="term" value="C:extracellular space"/>
    <property type="evidence" value="ECO:0007669"/>
    <property type="project" value="TreeGrafter"/>
</dbReference>
<evidence type="ECO:0000259" key="20">
    <source>
        <dbReference type="PROSITE" id="PS51132"/>
    </source>
</evidence>
<feature type="compositionally biased region" description="Pro residues" evidence="14">
    <location>
        <begin position="446"/>
        <end position="462"/>
    </location>
</feature>
<dbReference type="Gene3D" id="2.60.120.740">
    <property type="match status" value="1"/>
</dbReference>
<evidence type="ECO:0000259" key="17">
    <source>
        <dbReference type="PROSITE" id="PS50227"/>
    </source>
</evidence>
<dbReference type="InterPro" id="IPR001879">
    <property type="entry name" value="GPCR_2_extracellular_dom"/>
</dbReference>
<dbReference type="GO" id="GO:0030246">
    <property type="term" value="F:carbohydrate binding"/>
    <property type="evidence" value="ECO:0007669"/>
    <property type="project" value="InterPro"/>
</dbReference>
<dbReference type="Pfam" id="PF00002">
    <property type="entry name" value="7tm_2"/>
    <property type="match status" value="1"/>
</dbReference>
<dbReference type="Pfam" id="PF02354">
    <property type="entry name" value="Latrophilin"/>
    <property type="match status" value="1"/>
</dbReference>
<dbReference type="PRINTS" id="PR01444">
    <property type="entry name" value="LATROPHILIN"/>
</dbReference>
<evidence type="ECO:0000256" key="5">
    <source>
        <dbReference type="ARBA" id="ARBA00022692"/>
    </source>
</evidence>
<sequence>MACSLWKLHTFCWFLITLAQVHSTEGFSRAALPFGLVRRELSCEGYPIDLRCPGSDVIMIESANYGRTDDKICDADPFQMENINCYLPDAYKIMSQRCNNRTQCIVITGSDVFPDPCPGTYKYLEVQYECVPYIFLCPGTLKAVGDPSFLFEAEQQAGAWCKDPLQAGDKIYFMPWTPYRTDTLIEYSSLDDFQNARQTITYKLPHRVDGTGFVVYDGAVFFNKERTRNIVKFDLRTRIKSGEAIINNANYHDTSPYKWGGKTDIDLAVDENGLWVIYATEQNNGMMVISQLNPYTLRFEATWDTAYDKRSASNAFMVCGVLYVVRSTYEDNESEVSKSLIDYIYNTKQNRGEYVDIHFPNQYQYIAAVDYNPRDNQLYVWNNFYILRYNLEFGPPDPAHAPPLSEVTTSPQPQKTTTTTTTTTVHWGVANTTTTTGLKEGSRGVPKPPPVIPQTTSPPPLESFPLPERFCKATEERDIMWPQTQRGMLVERPCPKGTRGTASYLCSTGAWHPKGPDLSNCTSHWVNQVAQKIRSGENAANLANELAKHTKGPIFAGDVSSSVRLMEQLVDILDAQLQELRPSEKDSAGRSFNKAIVDTVDNLLRPDALKAWHDMNSTEQTHAATMLLDTLEEGAFVLADNLMEPAIVKVPADNIILDVYVLSTDGQVQDFKFPQTSTEGISIQLSANTVKLNSRNGVAKLVFVLYKNLSQFLSAENATIKMANDAYGRNVSVNSDIIAASINKESSRVFINDPVIFTLKHIDPDGVHGPLLTIITRVGIVVSLVCLAISIFTFCFFRGLQSDRNTIHKNLCINLFIAELIFLIGIDMTETKIGCAIIAGILHFFFLASFSWMCLEGVQLYLMLVEVFESEYSRKKYYYVSGYLFPAIVVGVSAAIDYESYGTDEACWLRVDNHFIWSFIGPVTFIIMLNLIFLVITMYKMVKHSTTLKPDSSRLENIKSWVMGAFALLCLLGLTWSFGLFFINEASIVMAYLFTIFNTFQGMFIFIFHCLLQKKVRKEYSKCFRHTYCCGGLPTESSHGSAKTSTTRTSARYSSGTQSRIRRMWNDTVRKQSESSFISGDINSTSTLNQGHSLNNAVRDTSAMDTLPLNGNFNNSYSLRNGDFGDSVQVVDCGLSLDDAAFEKMIISELVHNNLRACNKSHQQQQQQQQQHHSLHHPPHHQQPPQYHHHHHTERAPPKVTVVGGSSSEDDAIVADASSLVHMGDTVGLELHHQQELEAPLIPQRTHSLLYAPQKKVRTDGGVETFVSQLTPTNPDDSLQSPNRDSLYTSMPNLKDSPESGPEVVEDLSPSKRSENEDVYYKSMPNLGAGQQLQAYYQISRGSSDGYIIPITTEGCIPEGDVREGQMQLVTSL</sequence>
<feature type="transmembrane region" description="Helical" evidence="15">
    <location>
        <begin position="778"/>
        <end position="799"/>
    </location>
</feature>
<dbReference type="GO" id="GO:0007166">
    <property type="term" value="P:cell surface receptor signaling pathway"/>
    <property type="evidence" value="ECO:0007669"/>
    <property type="project" value="InterPro"/>
</dbReference>
<dbReference type="InterPro" id="IPR000832">
    <property type="entry name" value="GPCR_2_secretin-like"/>
</dbReference>
<evidence type="ECO:0000256" key="2">
    <source>
        <dbReference type="ARBA" id="ARBA00004613"/>
    </source>
</evidence>
<dbReference type="Gene3D" id="1.20.1070.10">
    <property type="entry name" value="Rhodopsin 7-helix transmembrane proteins"/>
    <property type="match status" value="1"/>
</dbReference>
<dbReference type="InterPro" id="IPR003112">
    <property type="entry name" value="Olfac-like_dom"/>
</dbReference>
<dbReference type="InterPro" id="IPR017981">
    <property type="entry name" value="GPCR_2-like_7TM"/>
</dbReference>
<dbReference type="EMBL" id="CM014085">
    <property type="protein sequence ID" value="TKS74701.1"/>
    <property type="molecule type" value="Genomic_DNA"/>
</dbReference>
<dbReference type="InterPro" id="IPR000922">
    <property type="entry name" value="Lectin_gal-bd_dom"/>
</dbReference>
<feature type="domain" description="G-protein coupled receptors family 2 profile 1" evidence="17">
    <location>
        <begin position="470"/>
        <end position="525"/>
    </location>
</feature>
<dbReference type="Pfam" id="PF16489">
    <property type="entry name" value="GAIN"/>
    <property type="match status" value="1"/>
</dbReference>
<dbReference type="PANTHER" id="PTHR23192:SF70">
    <property type="entry name" value="ADHESION G PROTEIN-COUPLED RECEPTOR L2"/>
    <property type="match status" value="1"/>
</dbReference>
<dbReference type="Pfam" id="PF02140">
    <property type="entry name" value="SUEL_Lectin"/>
    <property type="match status" value="1"/>
</dbReference>
<keyword evidence="10 21" id="KW-0675">Receptor</keyword>
<evidence type="ECO:0000256" key="14">
    <source>
        <dbReference type="SAM" id="MobiDB-lite"/>
    </source>
</evidence>
<keyword evidence="4" id="KW-0597">Phosphoprotein</keyword>
<keyword evidence="22" id="KW-1185">Reference proteome</keyword>
<evidence type="ECO:0000256" key="8">
    <source>
        <dbReference type="ARBA" id="ARBA00023040"/>
    </source>
</evidence>
<keyword evidence="11" id="KW-0325">Glycoprotein</keyword>
<keyword evidence="13" id="KW-1015">Disulfide bond</keyword>
<name>A0A4U5UKB4_COLLU</name>
<evidence type="ECO:0000313" key="21">
    <source>
        <dbReference type="EMBL" id="TKS74701.1"/>
    </source>
</evidence>
<dbReference type="InterPro" id="IPR003924">
    <property type="entry name" value="GPCR_2_latrophilin"/>
</dbReference>
<evidence type="ECO:0000256" key="7">
    <source>
        <dbReference type="ARBA" id="ARBA00022989"/>
    </source>
</evidence>
<feature type="region of interest" description="Disordered" evidence="14">
    <location>
        <begin position="434"/>
        <end position="466"/>
    </location>
</feature>
<dbReference type="SMART" id="SM00284">
    <property type="entry name" value="OLF"/>
    <property type="match status" value="1"/>
</dbReference>
<dbReference type="SUPFAM" id="SSF81321">
    <property type="entry name" value="Family A G protein-coupled receptor-like"/>
    <property type="match status" value="1"/>
</dbReference>
<feature type="region of interest" description="Disordered" evidence="14">
    <location>
        <begin position="400"/>
        <end position="421"/>
    </location>
</feature>
<dbReference type="InterPro" id="IPR050605">
    <property type="entry name" value="Olfactomedin-like_domain"/>
</dbReference>
<dbReference type="Pfam" id="PF02191">
    <property type="entry name" value="OLF"/>
    <property type="match status" value="1"/>
</dbReference>
<evidence type="ECO:0000256" key="6">
    <source>
        <dbReference type="ARBA" id="ARBA00022737"/>
    </source>
</evidence>
<dbReference type="InterPro" id="IPR017983">
    <property type="entry name" value="GPCR_2_secretin-like_CS"/>
</dbReference>
<keyword evidence="16" id="KW-0732">Signal</keyword>
<dbReference type="FunFam" id="2.60.120.740:FF:000001">
    <property type="entry name" value="Adhesion G protein-coupled receptor L2"/>
    <property type="match status" value="1"/>
</dbReference>
<dbReference type="CDD" id="cd22845">
    <property type="entry name" value="Gal_Rha_Lectin_LPHN2"/>
    <property type="match status" value="1"/>
</dbReference>
<feature type="compositionally biased region" description="Low complexity" evidence="14">
    <location>
        <begin position="408"/>
        <end position="421"/>
    </location>
</feature>